<gene>
    <name evidence="1" type="ORF">BN2614_LOCUS4</name>
</gene>
<dbReference type="EMBL" id="CYRY02042076">
    <property type="protein sequence ID" value="VCX31669.1"/>
    <property type="molecule type" value="Genomic_DNA"/>
</dbReference>
<evidence type="ECO:0000313" key="1">
    <source>
        <dbReference type="EMBL" id="VCX31669.1"/>
    </source>
</evidence>
<accession>A0A9X9M454</accession>
<name>A0A9X9M454_GULGU</name>
<keyword evidence="2" id="KW-1185">Reference proteome</keyword>
<reference evidence="1 2" key="1">
    <citation type="submission" date="2018-10" db="EMBL/GenBank/DDBJ databases">
        <authorList>
            <person name="Ekblom R."/>
            <person name="Jareborg N."/>
        </authorList>
    </citation>
    <scope>NUCLEOTIDE SEQUENCE [LARGE SCALE GENOMIC DNA]</scope>
    <source>
        <tissue evidence="1">Muscle</tissue>
    </source>
</reference>
<evidence type="ECO:0000313" key="2">
    <source>
        <dbReference type="Proteomes" id="UP000269945"/>
    </source>
</evidence>
<proteinExistence type="predicted"/>
<sequence length="94" mass="11126">MMNHSIPLMKILWMIPCGKVALVFLCTESLARCLWTPLWQMVVKAKQKTVRWRPETATKWLERSSPQEESHTQPLSDHHCDLDWGFLRDQLSYD</sequence>
<protein>
    <submittedName>
        <fullName evidence="1">Uncharacterized protein</fullName>
    </submittedName>
</protein>
<comment type="caution">
    <text evidence="1">The sequence shown here is derived from an EMBL/GenBank/DDBJ whole genome shotgun (WGS) entry which is preliminary data.</text>
</comment>
<dbReference type="Proteomes" id="UP000269945">
    <property type="component" value="Unassembled WGS sequence"/>
</dbReference>
<organism evidence="1 2">
    <name type="scientific">Gulo gulo</name>
    <name type="common">Wolverine</name>
    <name type="synonym">Gluton</name>
    <dbReference type="NCBI Taxonomy" id="48420"/>
    <lineage>
        <taxon>Eukaryota</taxon>
        <taxon>Metazoa</taxon>
        <taxon>Chordata</taxon>
        <taxon>Craniata</taxon>
        <taxon>Vertebrata</taxon>
        <taxon>Euteleostomi</taxon>
        <taxon>Mammalia</taxon>
        <taxon>Eutheria</taxon>
        <taxon>Laurasiatheria</taxon>
        <taxon>Carnivora</taxon>
        <taxon>Caniformia</taxon>
        <taxon>Musteloidea</taxon>
        <taxon>Mustelidae</taxon>
        <taxon>Guloninae</taxon>
        <taxon>Gulo</taxon>
    </lineage>
</organism>
<dbReference type="AlphaFoldDB" id="A0A9X9M454"/>